<name>A0A2N9FT81_FAGSY</name>
<dbReference type="SUPFAM" id="SSF51445">
    <property type="entry name" value="(Trans)glycosidases"/>
    <property type="match status" value="1"/>
</dbReference>
<dbReference type="EMBL" id="OIVN01001125">
    <property type="protein sequence ID" value="SPC90151.1"/>
    <property type="molecule type" value="Genomic_DNA"/>
</dbReference>
<dbReference type="FunFam" id="3.20.20.80:FF:000023">
    <property type="entry name" value="heparanase-like protein 3"/>
    <property type="match status" value="1"/>
</dbReference>
<evidence type="ECO:0008006" key="13">
    <source>
        <dbReference type="Google" id="ProtNLM"/>
    </source>
</evidence>
<evidence type="ECO:0000256" key="3">
    <source>
        <dbReference type="ARBA" id="ARBA00022525"/>
    </source>
</evidence>
<feature type="transmembrane region" description="Helical" evidence="11">
    <location>
        <begin position="23"/>
        <end position="46"/>
    </location>
</feature>
<keyword evidence="11" id="KW-0812">Transmembrane</keyword>
<keyword evidence="11" id="KW-1133">Transmembrane helix</keyword>
<accession>A0A2N9FT81</accession>
<dbReference type="Gene3D" id="3.20.20.80">
    <property type="entry name" value="Glycosidases"/>
    <property type="match status" value="1"/>
</dbReference>
<evidence type="ECO:0000313" key="12">
    <source>
        <dbReference type="EMBL" id="SPC90151.1"/>
    </source>
</evidence>
<dbReference type="Pfam" id="PF03662">
    <property type="entry name" value="Glyco_hydro_79n"/>
    <property type="match status" value="1"/>
</dbReference>
<protein>
    <recommendedName>
        <fullName evidence="13">Heparanase-like protein 3</fullName>
    </recommendedName>
</protein>
<dbReference type="InterPro" id="IPR005199">
    <property type="entry name" value="Glyco_hydro_79"/>
</dbReference>
<proteinExistence type="inferred from homology"/>
<comment type="subcellular location">
    <subcellularLocation>
        <location evidence="9">Lysosome membrane</location>
        <topology evidence="9">Peripheral membrane protein</topology>
    </subcellularLocation>
    <subcellularLocation>
        <location evidence="1">Secreted</location>
    </subcellularLocation>
</comment>
<evidence type="ECO:0000256" key="10">
    <source>
        <dbReference type="ARBA" id="ARBA00055929"/>
    </source>
</evidence>
<comment type="function">
    <text evidence="10">Endoglycosidase which is a cell surface and extracellular matrix-degrading enzyme. Cleaves heparan sulfate proteoglycans (HSPGs) into heparan sulfate side chains and core proteoglycans.</text>
</comment>
<organism evidence="12">
    <name type="scientific">Fagus sylvatica</name>
    <name type="common">Beechnut</name>
    <dbReference type="NCBI Taxonomy" id="28930"/>
    <lineage>
        <taxon>Eukaryota</taxon>
        <taxon>Viridiplantae</taxon>
        <taxon>Streptophyta</taxon>
        <taxon>Embryophyta</taxon>
        <taxon>Tracheophyta</taxon>
        <taxon>Spermatophyta</taxon>
        <taxon>Magnoliopsida</taxon>
        <taxon>eudicotyledons</taxon>
        <taxon>Gunneridae</taxon>
        <taxon>Pentapetalae</taxon>
        <taxon>rosids</taxon>
        <taxon>fabids</taxon>
        <taxon>Fagales</taxon>
        <taxon>Fagaceae</taxon>
        <taxon>Fagus</taxon>
    </lineage>
</organism>
<reference evidence="12" key="1">
    <citation type="submission" date="2018-02" db="EMBL/GenBank/DDBJ databases">
        <authorList>
            <person name="Cohen D.B."/>
            <person name="Kent A.D."/>
        </authorList>
    </citation>
    <scope>NUCLEOTIDE SEQUENCE</scope>
</reference>
<evidence type="ECO:0000256" key="1">
    <source>
        <dbReference type="ARBA" id="ARBA00004613"/>
    </source>
</evidence>
<dbReference type="GO" id="GO:0005765">
    <property type="term" value="C:lysosomal membrane"/>
    <property type="evidence" value="ECO:0007669"/>
    <property type="project" value="UniProtKB-SubCell"/>
</dbReference>
<keyword evidence="6 11" id="KW-0472">Membrane</keyword>
<evidence type="ECO:0000256" key="7">
    <source>
        <dbReference type="ARBA" id="ARBA00023180"/>
    </source>
</evidence>
<dbReference type="AlphaFoldDB" id="A0A2N9FT81"/>
<comment type="similarity">
    <text evidence="2">Belongs to the glycosyl hydrolase 79 family.</text>
</comment>
<dbReference type="PANTHER" id="PTHR14363">
    <property type="entry name" value="HEPARANASE-RELATED"/>
    <property type="match status" value="1"/>
</dbReference>
<evidence type="ECO:0000256" key="5">
    <source>
        <dbReference type="ARBA" id="ARBA00022801"/>
    </source>
</evidence>
<dbReference type="GO" id="GO:0009505">
    <property type="term" value="C:plant-type cell wall"/>
    <property type="evidence" value="ECO:0007669"/>
    <property type="project" value="TreeGrafter"/>
</dbReference>
<evidence type="ECO:0000256" key="11">
    <source>
        <dbReference type="SAM" id="Phobius"/>
    </source>
</evidence>
<keyword evidence="3" id="KW-0964">Secreted</keyword>
<evidence type="ECO:0000256" key="6">
    <source>
        <dbReference type="ARBA" id="ARBA00023136"/>
    </source>
</evidence>
<keyword evidence="4" id="KW-0732">Signal</keyword>
<sequence length="445" mass="49203">MSVNTTVALAADKKKGIEAVRKILLYWMISSLFVILCVCFWLYWIIHSSSVASQSTIGPGKVIEGTVFINGTTSIGRIDDDFICATLDWWPPEKRDYGTRSWGRTSLLNLDLNNVILLNAIQGCLPMSRWDELNIFFKKAGAVVVFGLNELSGKTINSQGSAVGAWNSSDAESLMRYTVNKGYNIHGWELGNELSEKGIGTRVSADQYASDINTLQDKVQNIYAGFDVKPQVMGPGGFFDGDADWFTQFIEKTTKSLQVVTHHIYNLGPGNNDHLIDEILDPSHLDGISQTFSRLQTILKNSGTQAVAWVGEAGGAYNSGHDLVTNAFVFSFWYLDQLGMASSFDTKTYCRQSLIGGNYGLLNTDTFVPNPDYYSALLWHRLMGNNVLSASFSGTNKIRAYAHCSKNTQGITLLLINLEGVYWEDTPEGDFKSATKAYRLIAFIG</sequence>
<dbReference type="GO" id="GO:0005576">
    <property type="term" value="C:extracellular region"/>
    <property type="evidence" value="ECO:0007669"/>
    <property type="project" value="UniProtKB-SubCell"/>
</dbReference>
<keyword evidence="8" id="KW-0458">Lysosome</keyword>
<evidence type="ECO:0000256" key="9">
    <source>
        <dbReference type="ARBA" id="ARBA00023765"/>
    </source>
</evidence>
<keyword evidence="5" id="KW-0378">Hydrolase</keyword>
<dbReference type="InterPro" id="IPR017853">
    <property type="entry name" value="GH"/>
</dbReference>
<evidence type="ECO:0000256" key="2">
    <source>
        <dbReference type="ARBA" id="ARBA00009800"/>
    </source>
</evidence>
<gene>
    <name evidence="12" type="ORF">FSB_LOCUS18033</name>
</gene>
<evidence type="ECO:0000256" key="8">
    <source>
        <dbReference type="ARBA" id="ARBA00023228"/>
    </source>
</evidence>
<dbReference type="PANTHER" id="PTHR14363:SF45">
    <property type="entry name" value="HEPARANASE-LIKE PROTEIN 3 ISOFORM X1"/>
    <property type="match status" value="1"/>
</dbReference>
<dbReference type="GO" id="GO:0004566">
    <property type="term" value="F:beta-glucuronidase activity"/>
    <property type="evidence" value="ECO:0007669"/>
    <property type="project" value="TreeGrafter"/>
</dbReference>
<evidence type="ECO:0000256" key="4">
    <source>
        <dbReference type="ARBA" id="ARBA00022729"/>
    </source>
</evidence>
<keyword evidence="7" id="KW-0325">Glycoprotein</keyword>